<dbReference type="Gene3D" id="3.60.110.10">
    <property type="entry name" value="Carbon-nitrogen hydrolase"/>
    <property type="match status" value="1"/>
</dbReference>
<dbReference type="Pfam" id="PF00795">
    <property type="entry name" value="CN_hydrolase"/>
    <property type="match status" value="1"/>
</dbReference>
<dbReference type="InterPro" id="IPR003010">
    <property type="entry name" value="C-N_Hydrolase"/>
</dbReference>
<sequence>MRVGFVEWPEGLEPYGPQWGEITNRLADARLDMLITNELPFGPWIADRRPFDREVAQACVDIHAEGLDALRGIGIPAIVSSRPVWAKDRLLNQAVAIEGGRIRAIHTKQYIPEEPGFYEASWFEPGEDCFKPADVAGLRLGVMLCTDAMFNEHARSYGRQGTALIAILRAAGMSTENWLTAGRMAALVSGSYVVSSNRYGCSGGGTEFGGTGFAFGPGGTPLAVTDPANPLLVIDVDPDVAARQQSEYPCYVPERGI</sequence>
<dbReference type="PROSITE" id="PS50263">
    <property type="entry name" value="CN_HYDROLASE"/>
    <property type="match status" value="1"/>
</dbReference>
<feature type="domain" description="CN hydrolase" evidence="2">
    <location>
        <begin position="1"/>
        <end position="238"/>
    </location>
</feature>
<proteinExistence type="predicted"/>
<comment type="caution">
    <text evidence="3">The sequence shown here is derived from an EMBL/GenBank/DDBJ whole genome shotgun (WGS) entry which is preliminary data.</text>
</comment>
<organism evidence="3 4">
    <name type="scientific">Paenirhodobacter populi</name>
    <dbReference type="NCBI Taxonomy" id="2306993"/>
    <lineage>
        <taxon>Bacteria</taxon>
        <taxon>Pseudomonadati</taxon>
        <taxon>Pseudomonadota</taxon>
        <taxon>Alphaproteobacteria</taxon>
        <taxon>Rhodobacterales</taxon>
        <taxon>Rhodobacter group</taxon>
        <taxon>Paenirhodobacter</taxon>
    </lineage>
</organism>
<reference evidence="3 4" key="2">
    <citation type="submission" date="2019-01" db="EMBL/GenBank/DDBJ databases">
        <authorList>
            <person name="Li Y."/>
        </authorList>
    </citation>
    <scope>NUCLEOTIDE SEQUENCE [LARGE SCALE GENOMIC DNA]</scope>
    <source>
        <strain evidence="3 4">07D10-4-3</strain>
    </source>
</reference>
<reference evidence="3 4" key="1">
    <citation type="submission" date="2019-01" db="EMBL/GenBank/DDBJ databases">
        <title>Sinorhodobacter populi sp. nov. isolated from the symptomatic bark tissue of Populus euramericana canker.</title>
        <authorList>
            <person name="Xu G."/>
        </authorList>
    </citation>
    <scope>NUCLEOTIDE SEQUENCE [LARGE SCALE GENOMIC DNA]</scope>
    <source>
        <strain evidence="3 4">07D10-4-3</strain>
    </source>
</reference>
<dbReference type="InterPro" id="IPR050345">
    <property type="entry name" value="Aliph_Amidase/BUP"/>
</dbReference>
<accession>A0A443KMX2</accession>
<name>A0A443KMX2_9RHOB</name>
<dbReference type="Proteomes" id="UP000284451">
    <property type="component" value="Unassembled WGS sequence"/>
</dbReference>
<dbReference type="GO" id="GO:0016811">
    <property type="term" value="F:hydrolase activity, acting on carbon-nitrogen (but not peptide) bonds, in linear amides"/>
    <property type="evidence" value="ECO:0007669"/>
    <property type="project" value="UniProtKB-ARBA"/>
</dbReference>
<dbReference type="SUPFAM" id="SSF56317">
    <property type="entry name" value="Carbon-nitrogen hydrolase"/>
    <property type="match status" value="1"/>
</dbReference>
<evidence type="ECO:0000313" key="4">
    <source>
        <dbReference type="Proteomes" id="UP000284451"/>
    </source>
</evidence>
<dbReference type="RefSeq" id="WP_128231535.1">
    <property type="nucleotide sequence ID" value="NZ_SAUY01000003.1"/>
</dbReference>
<evidence type="ECO:0000313" key="3">
    <source>
        <dbReference type="EMBL" id="RWR34197.1"/>
    </source>
</evidence>
<dbReference type="EMBL" id="SAUY01000003">
    <property type="protein sequence ID" value="RWR34197.1"/>
    <property type="molecule type" value="Genomic_DNA"/>
</dbReference>
<evidence type="ECO:0000259" key="2">
    <source>
        <dbReference type="PROSITE" id="PS50263"/>
    </source>
</evidence>
<dbReference type="AlphaFoldDB" id="A0A443KMX2"/>
<evidence type="ECO:0000256" key="1">
    <source>
        <dbReference type="ARBA" id="ARBA00022801"/>
    </source>
</evidence>
<dbReference type="PANTHER" id="PTHR43674:SF2">
    <property type="entry name" value="BETA-UREIDOPROPIONASE"/>
    <property type="match status" value="1"/>
</dbReference>
<keyword evidence="1 3" id="KW-0378">Hydrolase</keyword>
<dbReference type="PANTHER" id="PTHR43674">
    <property type="entry name" value="NITRILASE C965.09-RELATED"/>
    <property type="match status" value="1"/>
</dbReference>
<dbReference type="InterPro" id="IPR036526">
    <property type="entry name" value="C-N_Hydrolase_sf"/>
</dbReference>
<dbReference type="CDD" id="cd07197">
    <property type="entry name" value="nitrilase"/>
    <property type="match status" value="1"/>
</dbReference>
<gene>
    <name evidence="3" type="ORF">D2T29_04670</name>
</gene>
<protein>
    <submittedName>
        <fullName evidence="3">Carbon-nitrogen hydrolase family protein</fullName>
    </submittedName>
</protein>